<dbReference type="InterPro" id="IPR002048">
    <property type="entry name" value="EF_hand_dom"/>
</dbReference>
<feature type="domain" description="EF-hand" evidence="1">
    <location>
        <begin position="86"/>
        <end position="121"/>
    </location>
</feature>
<reference evidence="2 3" key="2">
    <citation type="submission" date="2018-11" db="EMBL/GenBank/DDBJ databases">
        <authorList>
            <consortium name="Pathogen Informatics"/>
        </authorList>
    </citation>
    <scope>NUCLEOTIDE SEQUENCE [LARGE SCALE GENOMIC DNA]</scope>
</reference>
<dbReference type="InterPro" id="IPR011992">
    <property type="entry name" value="EF-hand-dom_pair"/>
</dbReference>
<dbReference type="PANTHER" id="PTHR23048:SF13">
    <property type="entry name" value="EF-HAND DOMAIN-CONTAINING PROTEIN"/>
    <property type="match status" value="1"/>
</dbReference>
<dbReference type="GO" id="GO:0005509">
    <property type="term" value="F:calcium ion binding"/>
    <property type="evidence" value="ECO:0007669"/>
    <property type="project" value="InterPro"/>
</dbReference>
<dbReference type="SUPFAM" id="SSF47473">
    <property type="entry name" value="EF-hand"/>
    <property type="match status" value="1"/>
</dbReference>
<dbReference type="GO" id="GO:0016460">
    <property type="term" value="C:myosin II complex"/>
    <property type="evidence" value="ECO:0007669"/>
    <property type="project" value="TreeGrafter"/>
</dbReference>
<dbReference type="OMA" id="QNGGEKM"/>
<dbReference type="WBParaSite" id="NBR_0001744401-mRNA-1">
    <property type="protein sequence ID" value="NBR_0001744401-mRNA-1"/>
    <property type="gene ID" value="NBR_0001744401"/>
</dbReference>
<protein>
    <submittedName>
        <fullName evidence="4">Myosin-2 essential light chain (inferred by orthology to a D. melanogaster protein)</fullName>
    </submittedName>
</protein>
<keyword evidence="3" id="KW-1185">Reference proteome</keyword>
<dbReference type="InterPro" id="IPR050230">
    <property type="entry name" value="CALM/Myosin/TropC-like"/>
</dbReference>
<sequence length="152" mass="17255">MEDIEEAFQFYDTKGDSKIAASQVITYLTTDFAQIGSCLRSLHLEPSEALIEKTTQQWKDHPEARVSLEEFAPIYQAVKKELGKPPSAQDFQNLLAHFDREGTGIIMLSDLRYMLQNSGERMSARDVDVLLSHMEIVEGKVPIVEFVKMIMS</sequence>
<evidence type="ECO:0000259" key="1">
    <source>
        <dbReference type="PROSITE" id="PS50222"/>
    </source>
</evidence>
<organism evidence="4">
    <name type="scientific">Nippostrongylus brasiliensis</name>
    <name type="common">Rat hookworm</name>
    <dbReference type="NCBI Taxonomy" id="27835"/>
    <lineage>
        <taxon>Eukaryota</taxon>
        <taxon>Metazoa</taxon>
        <taxon>Ecdysozoa</taxon>
        <taxon>Nematoda</taxon>
        <taxon>Chromadorea</taxon>
        <taxon>Rhabditida</taxon>
        <taxon>Rhabditina</taxon>
        <taxon>Rhabditomorpha</taxon>
        <taxon>Strongyloidea</taxon>
        <taxon>Heligmosomidae</taxon>
        <taxon>Nippostrongylus</taxon>
    </lineage>
</organism>
<evidence type="ECO:0000313" key="4">
    <source>
        <dbReference type="WBParaSite" id="NBR_0001744401-mRNA-1"/>
    </source>
</evidence>
<dbReference type="Gene3D" id="1.10.238.10">
    <property type="entry name" value="EF-hand"/>
    <property type="match status" value="2"/>
</dbReference>
<evidence type="ECO:0000313" key="3">
    <source>
        <dbReference type="Proteomes" id="UP000271162"/>
    </source>
</evidence>
<dbReference type="PROSITE" id="PS50222">
    <property type="entry name" value="EF_HAND_2"/>
    <property type="match status" value="1"/>
</dbReference>
<reference evidence="4" key="1">
    <citation type="submission" date="2017-02" db="UniProtKB">
        <authorList>
            <consortium name="WormBaseParasite"/>
        </authorList>
    </citation>
    <scope>IDENTIFICATION</scope>
</reference>
<evidence type="ECO:0000313" key="2">
    <source>
        <dbReference type="EMBL" id="VDL81102.1"/>
    </source>
</evidence>
<dbReference type="AlphaFoldDB" id="A0A0N4YK92"/>
<dbReference type="PANTHER" id="PTHR23048">
    <property type="entry name" value="MYOSIN LIGHT CHAIN 1, 3"/>
    <property type="match status" value="1"/>
</dbReference>
<proteinExistence type="predicted"/>
<dbReference type="Proteomes" id="UP000271162">
    <property type="component" value="Unassembled WGS sequence"/>
</dbReference>
<name>A0A0N4YK92_NIPBR</name>
<accession>A0A0N4YK92</accession>
<dbReference type="EMBL" id="UYSL01022769">
    <property type="protein sequence ID" value="VDL81102.1"/>
    <property type="molecule type" value="Genomic_DNA"/>
</dbReference>
<gene>
    <name evidence="2" type="ORF">NBR_LOCUS17445</name>
</gene>
<dbReference type="STRING" id="27835.A0A0N4YK92"/>